<dbReference type="AlphaFoldDB" id="A0A6J5ERK0"/>
<dbReference type="RefSeq" id="WP_175114412.1">
    <property type="nucleotide sequence ID" value="NZ_CADIKF010000056.1"/>
</dbReference>
<dbReference type="Proteomes" id="UP000494329">
    <property type="component" value="Unassembled WGS sequence"/>
</dbReference>
<keyword evidence="3" id="KW-0804">Transcription</keyword>
<dbReference type="PROSITE" id="PS50977">
    <property type="entry name" value="HTH_TETR_2"/>
    <property type="match status" value="1"/>
</dbReference>
<dbReference type="GO" id="GO:0003677">
    <property type="term" value="F:DNA binding"/>
    <property type="evidence" value="ECO:0007669"/>
    <property type="project" value="UniProtKB-UniRule"/>
</dbReference>
<dbReference type="InterPro" id="IPR001647">
    <property type="entry name" value="HTH_TetR"/>
</dbReference>
<dbReference type="Gene3D" id="1.10.357.10">
    <property type="entry name" value="Tetracycline Repressor, domain 2"/>
    <property type="match status" value="1"/>
</dbReference>
<feature type="DNA-binding region" description="H-T-H motif" evidence="4">
    <location>
        <begin position="30"/>
        <end position="49"/>
    </location>
</feature>
<proteinExistence type="predicted"/>
<keyword evidence="1" id="KW-0805">Transcription regulation</keyword>
<dbReference type="InterPro" id="IPR011075">
    <property type="entry name" value="TetR_C"/>
</dbReference>
<accession>A0A6J5ERK0</accession>
<dbReference type="Pfam" id="PF00440">
    <property type="entry name" value="TetR_N"/>
    <property type="match status" value="1"/>
</dbReference>
<dbReference type="InterPro" id="IPR009057">
    <property type="entry name" value="Homeodomain-like_sf"/>
</dbReference>
<dbReference type="SUPFAM" id="SSF48498">
    <property type="entry name" value="Tetracyclin repressor-like, C-terminal domain"/>
    <property type="match status" value="1"/>
</dbReference>
<dbReference type="PRINTS" id="PR00455">
    <property type="entry name" value="HTHTETR"/>
</dbReference>
<gene>
    <name evidence="6" type="primary">acuR</name>
    <name evidence="6" type="ORF">LMG29739_05275</name>
</gene>
<dbReference type="PANTHER" id="PTHR47506:SF6">
    <property type="entry name" value="HTH-TYPE TRANSCRIPTIONAL REPRESSOR NEMR"/>
    <property type="match status" value="1"/>
</dbReference>
<evidence type="ECO:0000256" key="3">
    <source>
        <dbReference type="ARBA" id="ARBA00023163"/>
    </source>
</evidence>
<protein>
    <submittedName>
        <fullName evidence="6">Transcriptional regulator AcuR</fullName>
    </submittedName>
</protein>
<reference evidence="6 7" key="1">
    <citation type="submission" date="2020-04" db="EMBL/GenBank/DDBJ databases">
        <authorList>
            <person name="De Canck E."/>
        </authorList>
    </citation>
    <scope>NUCLEOTIDE SEQUENCE [LARGE SCALE GENOMIC DNA]</scope>
    <source>
        <strain evidence="6 7">LMG 29739</strain>
    </source>
</reference>
<name>A0A6J5ERK0_9BURK</name>
<evidence type="ECO:0000313" key="6">
    <source>
        <dbReference type="EMBL" id="CAB3768277.1"/>
    </source>
</evidence>
<organism evidence="6 7">
    <name type="scientific">Paraburkholderia solisilvae</name>
    <dbReference type="NCBI Taxonomy" id="624376"/>
    <lineage>
        <taxon>Bacteria</taxon>
        <taxon>Pseudomonadati</taxon>
        <taxon>Pseudomonadota</taxon>
        <taxon>Betaproteobacteria</taxon>
        <taxon>Burkholderiales</taxon>
        <taxon>Burkholderiaceae</taxon>
        <taxon>Paraburkholderia</taxon>
    </lineage>
</organism>
<evidence type="ECO:0000313" key="7">
    <source>
        <dbReference type="Proteomes" id="UP000494329"/>
    </source>
</evidence>
<dbReference type="SUPFAM" id="SSF46689">
    <property type="entry name" value="Homeodomain-like"/>
    <property type="match status" value="1"/>
</dbReference>
<evidence type="ECO:0000256" key="2">
    <source>
        <dbReference type="ARBA" id="ARBA00023125"/>
    </source>
</evidence>
<dbReference type="PANTHER" id="PTHR47506">
    <property type="entry name" value="TRANSCRIPTIONAL REGULATORY PROTEIN"/>
    <property type="match status" value="1"/>
</dbReference>
<evidence type="ECO:0000256" key="1">
    <source>
        <dbReference type="ARBA" id="ARBA00023015"/>
    </source>
</evidence>
<dbReference type="EMBL" id="CADIKF010000056">
    <property type="protein sequence ID" value="CAB3768277.1"/>
    <property type="molecule type" value="Genomic_DNA"/>
</dbReference>
<keyword evidence="7" id="KW-1185">Reference proteome</keyword>
<sequence length="196" mass="22077">MPRPANPEVRSRLLSVGRDVVHDRGFNGAGVQDITAAAGVPKGSFYNYFDSKEVFAAEILEDYWQSIEDRHGPILHDARIKPLARIAKFFRALTDDHRKHDFALGCLIGNLSLELSNGSEDTRTKLAALMARWEKSLAACLREAQERNELDRKQKVDELAAILIEAYEGAVMRGKVEQGGKAYERFEKVVLPRLIR</sequence>
<feature type="domain" description="HTH tetR-type" evidence="5">
    <location>
        <begin position="7"/>
        <end position="67"/>
    </location>
</feature>
<evidence type="ECO:0000256" key="4">
    <source>
        <dbReference type="PROSITE-ProRule" id="PRU00335"/>
    </source>
</evidence>
<keyword evidence="2 4" id="KW-0238">DNA-binding</keyword>
<evidence type="ECO:0000259" key="5">
    <source>
        <dbReference type="PROSITE" id="PS50977"/>
    </source>
</evidence>
<dbReference type="Pfam" id="PF16925">
    <property type="entry name" value="TetR_C_13"/>
    <property type="match status" value="1"/>
</dbReference>
<dbReference type="InterPro" id="IPR036271">
    <property type="entry name" value="Tet_transcr_reg_TetR-rel_C_sf"/>
</dbReference>